<dbReference type="Proteomes" id="UP000651977">
    <property type="component" value="Unassembled WGS sequence"/>
</dbReference>
<feature type="transmembrane region" description="Helical" evidence="1">
    <location>
        <begin position="266"/>
        <end position="283"/>
    </location>
</feature>
<keyword evidence="3" id="KW-1185">Reference proteome</keyword>
<organism evidence="2 3">
    <name type="scientific">Agarivorans gilvus</name>
    <dbReference type="NCBI Taxonomy" id="680279"/>
    <lineage>
        <taxon>Bacteria</taxon>
        <taxon>Pseudomonadati</taxon>
        <taxon>Pseudomonadota</taxon>
        <taxon>Gammaproteobacteria</taxon>
        <taxon>Alteromonadales</taxon>
        <taxon>Alteromonadaceae</taxon>
        <taxon>Agarivorans</taxon>
    </lineage>
</organism>
<protein>
    <submittedName>
        <fullName evidence="2">Beta-lactamase regulator AmpE</fullName>
    </submittedName>
</protein>
<dbReference type="PANTHER" id="PTHR38684:SF1">
    <property type="entry name" value="PROTEIN AMPE"/>
    <property type="match status" value="1"/>
</dbReference>
<dbReference type="Pfam" id="PF17113">
    <property type="entry name" value="AmpE"/>
    <property type="match status" value="1"/>
</dbReference>
<proteinExistence type="predicted"/>
<dbReference type="PANTHER" id="PTHR38684">
    <property type="entry name" value="PROTEIN AMPE"/>
    <property type="match status" value="1"/>
</dbReference>
<evidence type="ECO:0000313" key="2">
    <source>
        <dbReference type="EMBL" id="GGA96707.1"/>
    </source>
</evidence>
<dbReference type="InterPro" id="IPR052966">
    <property type="entry name" value="Beta-lactamase_Reg"/>
</dbReference>
<dbReference type="InterPro" id="IPR031347">
    <property type="entry name" value="AmpE"/>
</dbReference>
<evidence type="ECO:0000313" key="3">
    <source>
        <dbReference type="Proteomes" id="UP000651977"/>
    </source>
</evidence>
<sequence length="284" mass="32425">MSLISLLLALSLERARRIGARWWWQQVFHWWLQRFDLRSAAWQLLMTVFLPSALMLWLQMSLSGWLFGLANLLLWILVPLFTLGCPPIQQSYRDYLRAAASGDEQACQLFNQQLLKQMHPLHQSDPEQSIALSTGTQLMWLNYRYYFAVILFYVLAGPAGALFYACSRSLYLHKSTEVQALSPTINQFMHYLDWLPSRIASLCYLAVGHTAAALPIWLQSLRDRAHSNGYWLAKVAVASELSEADLEHQALCISTTSRFVSLAKRSIMFAITIIALLTIAGWLI</sequence>
<comment type="caution">
    <text evidence="2">The sequence shown here is derived from an EMBL/GenBank/DDBJ whole genome shotgun (WGS) entry which is preliminary data.</text>
</comment>
<dbReference type="RefSeq" id="WP_055732782.1">
    <property type="nucleotide sequence ID" value="NZ_BMDY01000003.1"/>
</dbReference>
<gene>
    <name evidence="2" type="ORF">GCM10007414_07120</name>
</gene>
<keyword evidence="1" id="KW-1133">Transmembrane helix</keyword>
<keyword evidence="1" id="KW-0812">Transmembrane</keyword>
<feature type="transmembrane region" description="Helical" evidence="1">
    <location>
        <begin position="145"/>
        <end position="165"/>
    </location>
</feature>
<feature type="transmembrane region" description="Helical" evidence="1">
    <location>
        <begin position="65"/>
        <end position="84"/>
    </location>
</feature>
<accession>A0ABQ1HXJ2</accession>
<reference evidence="3" key="1">
    <citation type="journal article" date="2019" name="Int. J. Syst. Evol. Microbiol.">
        <title>The Global Catalogue of Microorganisms (GCM) 10K type strain sequencing project: providing services to taxonomists for standard genome sequencing and annotation.</title>
        <authorList>
            <consortium name="The Broad Institute Genomics Platform"/>
            <consortium name="The Broad Institute Genome Sequencing Center for Infectious Disease"/>
            <person name="Wu L."/>
            <person name="Ma J."/>
        </authorList>
    </citation>
    <scope>NUCLEOTIDE SEQUENCE [LARGE SCALE GENOMIC DNA]</scope>
    <source>
        <strain evidence="3">CGMCC 1.10131</strain>
    </source>
</reference>
<dbReference type="EMBL" id="BMDY01000003">
    <property type="protein sequence ID" value="GGA96707.1"/>
    <property type="molecule type" value="Genomic_DNA"/>
</dbReference>
<evidence type="ECO:0000256" key="1">
    <source>
        <dbReference type="SAM" id="Phobius"/>
    </source>
</evidence>
<keyword evidence="1" id="KW-0472">Membrane</keyword>
<name>A0ABQ1HXJ2_9ALTE</name>
<feature type="transmembrane region" description="Helical" evidence="1">
    <location>
        <begin position="39"/>
        <end position="58"/>
    </location>
</feature>